<dbReference type="Pfam" id="PF00892">
    <property type="entry name" value="EamA"/>
    <property type="match status" value="2"/>
</dbReference>
<feature type="transmembrane region" description="Helical" evidence="8">
    <location>
        <begin position="249"/>
        <end position="269"/>
    </location>
</feature>
<keyword evidence="11" id="KW-1185">Reference proteome</keyword>
<organism evidence="10 11">
    <name type="scientific">Parendozoicomonas haliclonae</name>
    <dbReference type="NCBI Taxonomy" id="1960125"/>
    <lineage>
        <taxon>Bacteria</taxon>
        <taxon>Pseudomonadati</taxon>
        <taxon>Pseudomonadota</taxon>
        <taxon>Gammaproteobacteria</taxon>
        <taxon>Oceanospirillales</taxon>
        <taxon>Endozoicomonadaceae</taxon>
        <taxon>Parendozoicomonas</taxon>
    </lineage>
</organism>
<dbReference type="InterPro" id="IPR000620">
    <property type="entry name" value="EamA_dom"/>
</dbReference>
<evidence type="ECO:0000256" key="3">
    <source>
        <dbReference type="ARBA" id="ARBA00022448"/>
    </source>
</evidence>
<dbReference type="RefSeq" id="WP_087112314.1">
    <property type="nucleotide sequence ID" value="NZ_CBCSCN010000011.1"/>
</dbReference>
<feature type="transmembrane region" description="Helical" evidence="8">
    <location>
        <begin position="158"/>
        <end position="174"/>
    </location>
</feature>
<feature type="transmembrane region" description="Helical" evidence="8">
    <location>
        <begin position="12"/>
        <end position="34"/>
    </location>
</feature>
<evidence type="ECO:0000313" key="10">
    <source>
        <dbReference type="EMBL" id="SMA49865.1"/>
    </source>
</evidence>
<dbReference type="PANTHER" id="PTHR22911">
    <property type="entry name" value="ACYL-MALONYL CONDENSING ENZYME-RELATED"/>
    <property type="match status" value="1"/>
</dbReference>
<comment type="subcellular location">
    <subcellularLocation>
        <location evidence="1">Cell membrane</location>
        <topology evidence="1">Multi-pass membrane protein</topology>
    </subcellularLocation>
</comment>
<feature type="transmembrane region" description="Helical" evidence="8">
    <location>
        <begin position="275"/>
        <end position="296"/>
    </location>
</feature>
<dbReference type="AlphaFoldDB" id="A0A1X7ANM1"/>
<keyword evidence="5 8" id="KW-0812">Transmembrane</keyword>
<proteinExistence type="inferred from homology"/>
<evidence type="ECO:0000256" key="5">
    <source>
        <dbReference type="ARBA" id="ARBA00022692"/>
    </source>
</evidence>
<feature type="domain" description="EamA" evidence="9">
    <location>
        <begin position="16"/>
        <end position="148"/>
    </location>
</feature>
<evidence type="ECO:0000256" key="7">
    <source>
        <dbReference type="ARBA" id="ARBA00023136"/>
    </source>
</evidence>
<feature type="transmembrane region" description="Helical" evidence="8">
    <location>
        <begin position="186"/>
        <end position="206"/>
    </location>
</feature>
<keyword evidence="6 8" id="KW-1133">Transmembrane helix</keyword>
<evidence type="ECO:0000256" key="4">
    <source>
        <dbReference type="ARBA" id="ARBA00022475"/>
    </source>
</evidence>
<reference evidence="10 11" key="1">
    <citation type="submission" date="2017-03" db="EMBL/GenBank/DDBJ databases">
        <authorList>
            <person name="Afonso C.L."/>
            <person name="Miller P.J."/>
            <person name="Scott M.A."/>
            <person name="Spackman E."/>
            <person name="Goraichik I."/>
            <person name="Dimitrov K.M."/>
            <person name="Suarez D.L."/>
            <person name="Swayne D.E."/>
        </authorList>
    </citation>
    <scope>NUCLEOTIDE SEQUENCE [LARGE SCALE GENOMIC DNA]</scope>
    <source>
        <strain evidence="10">SB41UT1</strain>
    </source>
</reference>
<dbReference type="SUPFAM" id="SSF103481">
    <property type="entry name" value="Multidrug resistance efflux transporter EmrE"/>
    <property type="match status" value="2"/>
</dbReference>
<feature type="transmembrane region" description="Helical" evidence="8">
    <location>
        <begin position="80"/>
        <end position="99"/>
    </location>
</feature>
<dbReference type="InterPro" id="IPR037185">
    <property type="entry name" value="EmrE-like"/>
</dbReference>
<keyword evidence="7 8" id="KW-0472">Membrane</keyword>
<keyword evidence="3" id="KW-0813">Transport</keyword>
<gene>
    <name evidence="10" type="ORF">EHSB41UT_03655</name>
</gene>
<dbReference type="InterPro" id="IPR004626">
    <property type="entry name" value="RarD"/>
</dbReference>
<feature type="transmembrane region" description="Helical" evidence="8">
    <location>
        <begin position="46"/>
        <end position="64"/>
    </location>
</feature>
<feature type="transmembrane region" description="Helical" evidence="8">
    <location>
        <begin position="111"/>
        <end position="128"/>
    </location>
</feature>
<feature type="transmembrane region" description="Helical" evidence="8">
    <location>
        <begin position="218"/>
        <end position="237"/>
    </location>
</feature>
<evidence type="ECO:0000256" key="6">
    <source>
        <dbReference type="ARBA" id="ARBA00022989"/>
    </source>
</evidence>
<comment type="similarity">
    <text evidence="2">Belongs to the EamA transporter family.</text>
</comment>
<dbReference type="Proteomes" id="UP000196573">
    <property type="component" value="Unassembled WGS sequence"/>
</dbReference>
<dbReference type="PANTHER" id="PTHR22911:SF137">
    <property type="entry name" value="SOLUTE CARRIER FAMILY 35 MEMBER G2-RELATED"/>
    <property type="match status" value="1"/>
</dbReference>
<accession>A0A1X7ANM1</accession>
<evidence type="ECO:0000256" key="2">
    <source>
        <dbReference type="ARBA" id="ARBA00007362"/>
    </source>
</evidence>
<dbReference type="NCBIfam" id="TIGR00688">
    <property type="entry name" value="rarD"/>
    <property type="match status" value="1"/>
</dbReference>
<keyword evidence="4" id="KW-1003">Cell membrane</keyword>
<dbReference type="GO" id="GO:0005886">
    <property type="term" value="C:plasma membrane"/>
    <property type="evidence" value="ECO:0007669"/>
    <property type="project" value="UniProtKB-SubCell"/>
</dbReference>
<dbReference type="OrthoDB" id="369870at2"/>
<evidence type="ECO:0000259" key="9">
    <source>
        <dbReference type="Pfam" id="PF00892"/>
    </source>
</evidence>
<evidence type="ECO:0000313" key="11">
    <source>
        <dbReference type="Proteomes" id="UP000196573"/>
    </source>
</evidence>
<feature type="domain" description="EamA" evidence="9">
    <location>
        <begin position="162"/>
        <end position="291"/>
    </location>
</feature>
<protein>
    <submittedName>
        <fullName evidence="10">EamA-like transporter family protein</fullName>
    </submittedName>
</protein>
<name>A0A1X7ANM1_9GAMM</name>
<evidence type="ECO:0000256" key="1">
    <source>
        <dbReference type="ARBA" id="ARBA00004651"/>
    </source>
</evidence>
<dbReference type="EMBL" id="FWPT01000009">
    <property type="protein sequence ID" value="SMA49865.1"/>
    <property type="molecule type" value="Genomic_DNA"/>
</dbReference>
<evidence type="ECO:0000256" key="8">
    <source>
        <dbReference type="SAM" id="Phobius"/>
    </source>
</evidence>
<sequence>MQTSNADSTAAQTSIAAFSAIGAFVIWGLVPIYFKQVAHVQALEVLANRVVWSFVLLGLIAWFFGHRKSVITIATDKKQLKILLLSSVLIAVNWLTFIWAISNNRIVETSLGYYLNPIASVLLGTLLLRESLSRPQVIALLLASSGVCWQLFTLGKIPTVSLLLAVSFGLYGLVRKQAALPAIPGLFMETLMLLPIALGFMIWLTWQGESSFTLSDPTTSGLLILAGAITSAPLLLFTSAAPKLRLTTLGFLQYIGPTLSLSLGVLVYGEPFGPNIKISFLFIWAALVVFSIDAVIARRRLKRL</sequence>